<dbReference type="SMART" id="SM00855">
    <property type="entry name" value="PGAM"/>
    <property type="match status" value="1"/>
</dbReference>
<proteinExistence type="predicted"/>
<gene>
    <name evidence="3" type="primary">gpgP</name>
    <name evidence="3" type="ORF">KDY119_02318</name>
</gene>
<dbReference type="GO" id="GO:0016791">
    <property type="term" value="F:phosphatase activity"/>
    <property type="evidence" value="ECO:0007669"/>
    <property type="project" value="TreeGrafter"/>
</dbReference>
<sequence length="233" mass="25158">MSARTVVLVRHGRTEWNATGRLQGHADVALDDVGRWQARRGAQTLFRRHKASLVVASDLVRAAQTAQAYAEASGARVVLDARLRERGFGQWEGLTHDELVDGWPEQYEAWRRGEEPVGIGAETKAAVADRMVAAIRGYAEDLDAGQTLAVVSHGAAISLAIAKLLGQDASYWRGIAGLNNVHWSQLSRATAGATPDWRLVTHNAGPDYALDEWNDGPADLGDDADWISAPSSA</sequence>
<dbReference type="OrthoDB" id="4697614at2"/>
<dbReference type="InterPro" id="IPR013078">
    <property type="entry name" value="His_Pase_superF_clade-1"/>
</dbReference>
<dbReference type="InterPro" id="IPR029033">
    <property type="entry name" value="His_PPase_superfam"/>
</dbReference>
<dbReference type="EMBL" id="CP045529">
    <property type="protein sequence ID" value="QFU98798.1"/>
    <property type="molecule type" value="Genomic_DNA"/>
</dbReference>
<feature type="binding site" evidence="2">
    <location>
        <begin position="111"/>
        <end position="112"/>
    </location>
    <ligand>
        <name>substrate</name>
    </ligand>
</feature>
<name>A0A5P9QBH5_9MICO</name>
<dbReference type="PANTHER" id="PTHR48100">
    <property type="entry name" value="BROAD-SPECIFICITY PHOSPHATASE YOR283W-RELATED"/>
    <property type="match status" value="1"/>
</dbReference>
<keyword evidence="4" id="KW-1185">Reference proteome</keyword>
<evidence type="ECO:0000313" key="4">
    <source>
        <dbReference type="Proteomes" id="UP000326702"/>
    </source>
</evidence>
<dbReference type="KEGG" id="lxl:KDY119_02318"/>
<dbReference type="SUPFAM" id="SSF53254">
    <property type="entry name" value="Phosphoglycerate mutase-like"/>
    <property type="match status" value="1"/>
</dbReference>
<reference evidence="3 4" key="1">
    <citation type="submission" date="2019-10" db="EMBL/GenBank/DDBJ databases">
        <title>Genome sequence of Luteimicrobium xylanilyticum HY-24.</title>
        <authorList>
            <person name="Kim D.Y."/>
            <person name="Park H.-Y."/>
        </authorList>
    </citation>
    <scope>NUCLEOTIDE SEQUENCE [LARGE SCALE GENOMIC DNA]</scope>
    <source>
        <strain evidence="3 4">HY-24</strain>
    </source>
</reference>
<dbReference type="EC" id="3.1.3.85" evidence="3"/>
<dbReference type="Proteomes" id="UP000326702">
    <property type="component" value="Chromosome"/>
</dbReference>
<protein>
    <submittedName>
        <fullName evidence="3">Glucosyl-3-phosphoglycerate phosphatase</fullName>
        <ecNumber evidence="3">3.1.3.85</ecNumber>
    </submittedName>
</protein>
<dbReference type="Pfam" id="PF00300">
    <property type="entry name" value="His_Phos_1"/>
    <property type="match status" value="1"/>
</dbReference>
<evidence type="ECO:0000313" key="3">
    <source>
        <dbReference type="EMBL" id="QFU98798.1"/>
    </source>
</evidence>
<evidence type="ECO:0000256" key="1">
    <source>
        <dbReference type="PIRSR" id="PIRSR613078-1"/>
    </source>
</evidence>
<feature type="binding site" evidence="2">
    <location>
        <position position="61"/>
    </location>
    <ligand>
        <name>substrate</name>
    </ligand>
</feature>
<dbReference type="AlphaFoldDB" id="A0A5P9QBH5"/>
<dbReference type="GO" id="GO:0005737">
    <property type="term" value="C:cytoplasm"/>
    <property type="evidence" value="ECO:0007669"/>
    <property type="project" value="TreeGrafter"/>
</dbReference>
<accession>A0A5P9QBH5</accession>
<dbReference type="CDD" id="cd07067">
    <property type="entry name" value="HP_PGM_like"/>
    <property type="match status" value="1"/>
</dbReference>
<keyword evidence="3" id="KW-0378">Hydrolase</keyword>
<evidence type="ECO:0000256" key="2">
    <source>
        <dbReference type="PIRSR" id="PIRSR613078-2"/>
    </source>
</evidence>
<feature type="active site" description="Tele-phosphohistidine intermediate" evidence="1">
    <location>
        <position position="11"/>
    </location>
</feature>
<dbReference type="InterPro" id="IPR050275">
    <property type="entry name" value="PGM_Phosphatase"/>
</dbReference>
<dbReference type="PANTHER" id="PTHR48100:SF62">
    <property type="entry name" value="GLUCOSYL-3-PHOSPHOGLYCERATE PHOSPHATASE"/>
    <property type="match status" value="1"/>
</dbReference>
<feature type="binding site" evidence="2">
    <location>
        <begin position="10"/>
        <end position="17"/>
    </location>
    <ligand>
        <name>substrate</name>
    </ligand>
</feature>
<dbReference type="RefSeq" id="WP_153022334.1">
    <property type="nucleotide sequence ID" value="NZ_BAABIH010000017.1"/>
</dbReference>
<feature type="active site" description="Proton donor/acceptor" evidence="1">
    <location>
        <position position="85"/>
    </location>
</feature>
<organism evidence="3 4">
    <name type="scientific">Luteimicrobium xylanilyticum</name>
    <dbReference type="NCBI Taxonomy" id="1133546"/>
    <lineage>
        <taxon>Bacteria</taxon>
        <taxon>Bacillati</taxon>
        <taxon>Actinomycetota</taxon>
        <taxon>Actinomycetes</taxon>
        <taxon>Micrococcales</taxon>
        <taxon>Luteimicrobium</taxon>
    </lineage>
</organism>
<dbReference type="Gene3D" id="3.40.50.1240">
    <property type="entry name" value="Phosphoglycerate mutase-like"/>
    <property type="match status" value="1"/>
</dbReference>